<name>A0A6G1EAC5_9ORYZ</name>
<feature type="region of interest" description="Disordered" evidence="1">
    <location>
        <begin position="21"/>
        <end position="52"/>
    </location>
</feature>
<proteinExistence type="predicted"/>
<sequence>MAKSRSPVVFKRSQVTERVGLVGQGGGGSAGYGLVGGGGKARHGRVTGTPSGMARVRLHDGRVSRPTADDNS</sequence>
<evidence type="ECO:0000313" key="3">
    <source>
        <dbReference type="Proteomes" id="UP000479710"/>
    </source>
</evidence>
<comment type="caution">
    <text evidence="2">The sequence shown here is derived from an EMBL/GenBank/DDBJ whole genome shotgun (WGS) entry which is preliminary data.</text>
</comment>
<gene>
    <name evidence="2" type="ORF">E2562_006953</name>
</gene>
<feature type="compositionally biased region" description="Gly residues" evidence="1">
    <location>
        <begin position="22"/>
        <end position="39"/>
    </location>
</feature>
<accession>A0A6G1EAC5</accession>
<dbReference type="Proteomes" id="UP000479710">
    <property type="component" value="Unassembled WGS sequence"/>
</dbReference>
<organism evidence="2 3">
    <name type="scientific">Oryza meyeriana var. granulata</name>
    <dbReference type="NCBI Taxonomy" id="110450"/>
    <lineage>
        <taxon>Eukaryota</taxon>
        <taxon>Viridiplantae</taxon>
        <taxon>Streptophyta</taxon>
        <taxon>Embryophyta</taxon>
        <taxon>Tracheophyta</taxon>
        <taxon>Spermatophyta</taxon>
        <taxon>Magnoliopsida</taxon>
        <taxon>Liliopsida</taxon>
        <taxon>Poales</taxon>
        <taxon>Poaceae</taxon>
        <taxon>BOP clade</taxon>
        <taxon>Oryzoideae</taxon>
        <taxon>Oryzeae</taxon>
        <taxon>Oryzinae</taxon>
        <taxon>Oryza</taxon>
        <taxon>Oryza meyeriana</taxon>
    </lineage>
</organism>
<keyword evidence="3" id="KW-1185">Reference proteome</keyword>
<evidence type="ECO:0000256" key="1">
    <source>
        <dbReference type="SAM" id="MobiDB-lite"/>
    </source>
</evidence>
<protein>
    <submittedName>
        <fullName evidence="2">Uncharacterized protein</fullName>
    </submittedName>
</protein>
<dbReference type="EMBL" id="SPHZ02000004">
    <property type="protein sequence ID" value="KAF0921382.1"/>
    <property type="molecule type" value="Genomic_DNA"/>
</dbReference>
<reference evidence="2 3" key="1">
    <citation type="submission" date="2019-11" db="EMBL/GenBank/DDBJ databases">
        <title>Whole genome sequence of Oryza granulata.</title>
        <authorList>
            <person name="Li W."/>
        </authorList>
    </citation>
    <scope>NUCLEOTIDE SEQUENCE [LARGE SCALE GENOMIC DNA]</scope>
    <source>
        <strain evidence="3">cv. Menghai</strain>
        <tissue evidence="2">Leaf</tissue>
    </source>
</reference>
<evidence type="ECO:0000313" key="2">
    <source>
        <dbReference type="EMBL" id="KAF0921382.1"/>
    </source>
</evidence>
<dbReference type="AlphaFoldDB" id="A0A6G1EAC5"/>